<dbReference type="EMBL" id="BARS01024849">
    <property type="protein sequence ID" value="GAG12416.1"/>
    <property type="molecule type" value="Genomic_DNA"/>
</dbReference>
<comment type="caution">
    <text evidence="1">The sequence shown here is derived from an EMBL/GenBank/DDBJ whole genome shotgun (WGS) entry which is preliminary data.</text>
</comment>
<sequence>ELKDMYTKDISELEDSYEKYISQRAKDFEETMKIIIDLYSKLTEKLTKDLRKIIN</sequence>
<gene>
    <name evidence="1" type="ORF">S01H1_39384</name>
</gene>
<proteinExistence type="predicted"/>
<feature type="non-terminal residue" evidence="1">
    <location>
        <position position="1"/>
    </location>
</feature>
<dbReference type="AlphaFoldDB" id="X0WIA9"/>
<reference evidence="1" key="1">
    <citation type="journal article" date="2014" name="Front. Microbiol.">
        <title>High frequency of phylogenetically diverse reductive dehalogenase-homologous genes in deep subseafloor sedimentary metagenomes.</title>
        <authorList>
            <person name="Kawai M."/>
            <person name="Futagami T."/>
            <person name="Toyoda A."/>
            <person name="Takaki Y."/>
            <person name="Nishi S."/>
            <person name="Hori S."/>
            <person name="Arai W."/>
            <person name="Tsubouchi T."/>
            <person name="Morono Y."/>
            <person name="Uchiyama I."/>
            <person name="Ito T."/>
            <person name="Fujiyama A."/>
            <person name="Inagaki F."/>
            <person name="Takami H."/>
        </authorList>
    </citation>
    <scope>NUCLEOTIDE SEQUENCE</scope>
    <source>
        <strain evidence="1">Expedition CK06-06</strain>
    </source>
</reference>
<name>X0WIA9_9ZZZZ</name>
<accession>X0WIA9</accession>
<evidence type="ECO:0000313" key="1">
    <source>
        <dbReference type="EMBL" id="GAG12416.1"/>
    </source>
</evidence>
<dbReference type="InterPro" id="IPR023198">
    <property type="entry name" value="PGP-like_dom2"/>
</dbReference>
<protein>
    <submittedName>
        <fullName evidence="1">Uncharacterized protein</fullName>
    </submittedName>
</protein>
<dbReference type="Gene3D" id="1.10.150.240">
    <property type="entry name" value="Putative phosphatase, domain 2"/>
    <property type="match status" value="1"/>
</dbReference>
<organism evidence="1">
    <name type="scientific">marine sediment metagenome</name>
    <dbReference type="NCBI Taxonomy" id="412755"/>
    <lineage>
        <taxon>unclassified sequences</taxon>
        <taxon>metagenomes</taxon>
        <taxon>ecological metagenomes</taxon>
    </lineage>
</organism>